<evidence type="ECO:0000256" key="2">
    <source>
        <dbReference type="SAM" id="Phobius"/>
    </source>
</evidence>
<accession>A0A369ZTF4</accession>
<keyword evidence="1" id="KW-0175">Coiled coil</keyword>
<organism evidence="3 4">
    <name type="scientific">Haemophilus paraphrohaemolyticus</name>
    <dbReference type="NCBI Taxonomy" id="736"/>
    <lineage>
        <taxon>Bacteria</taxon>
        <taxon>Pseudomonadati</taxon>
        <taxon>Pseudomonadota</taxon>
        <taxon>Gammaproteobacteria</taxon>
        <taxon>Pasteurellales</taxon>
        <taxon>Pasteurellaceae</taxon>
        <taxon>Haemophilus</taxon>
    </lineage>
</organism>
<evidence type="ECO:0000256" key="1">
    <source>
        <dbReference type="SAM" id="Coils"/>
    </source>
</evidence>
<keyword evidence="2" id="KW-1133">Transmembrane helix</keyword>
<keyword evidence="4" id="KW-1185">Reference proteome</keyword>
<keyword evidence="2" id="KW-0812">Transmembrane</keyword>
<dbReference type="RefSeq" id="WP_111353623.1">
    <property type="nucleotide sequence ID" value="NZ_QEQF01000002.1"/>
</dbReference>
<feature type="transmembrane region" description="Helical" evidence="2">
    <location>
        <begin position="93"/>
        <end position="113"/>
    </location>
</feature>
<evidence type="ECO:0000313" key="4">
    <source>
        <dbReference type="Proteomes" id="UP000253945"/>
    </source>
</evidence>
<gene>
    <name evidence="3" type="ORF">DPV92_03030</name>
</gene>
<sequence length="169" mass="20112">MQQFNHNIISDSTFILNYLDGMNEEETKEVLTQFSDEQLQQAKKLLKKEYRSIFLSPFTFKWFWILLACVPLLPSTVKFAPEMLASIYADDLIMMMTSVLGTFAVVFLIFMGLMNFSIAKMRLDIEAINQLLKESRSRFKLIENEQFSRKYQYWKMKYNVKNQLTDYME</sequence>
<dbReference type="EMBL" id="QEQF01000002">
    <property type="protein sequence ID" value="RDF11245.1"/>
    <property type="molecule type" value="Genomic_DNA"/>
</dbReference>
<proteinExistence type="predicted"/>
<protein>
    <submittedName>
        <fullName evidence="3">Uncharacterized protein</fullName>
    </submittedName>
</protein>
<dbReference type="Proteomes" id="UP000253945">
    <property type="component" value="Unassembled WGS sequence"/>
</dbReference>
<feature type="transmembrane region" description="Helical" evidence="2">
    <location>
        <begin position="53"/>
        <end position="73"/>
    </location>
</feature>
<keyword evidence="2" id="KW-0472">Membrane</keyword>
<reference evidence="3 4" key="1">
    <citation type="submission" date="2018-05" db="EMBL/GenBank/DDBJ databases">
        <title>Draft Genome Sequences for a Diverse set of 7 Haemophilus Species.</title>
        <authorList>
            <person name="Nichols M."/>
            <person name="Topaz N."/>
            <person name="Wang X."/>
            <person name="Wang X."/>
            <person name="Boxrud D."/>
        </authorList>
    </citation>
    <scope>NUCLEOTIDE SEQUENCE [LARGE SCALE GENOMIC DNA]</scope>
    <source>
        <strain evidence="3 4">C2014016342</strain>
    </source>
</reference>
<evidence type="ECO:0000313" key="3">
    <source>
        <dbReference type="EMBL" id="RDF11245.1"/>
    </source>
</evidence>
<feature type="coiled-coil region" evidence="1">
    <location>
        <begin position="118"/>
        <end position="145"/>
    </location>
</feature>
<comment type="caution">
    <text evidence="3">The sequence shown here is derived from an EMBL/GenBank/DDBJ whole genome shotgun (WGS) entry which is preliminary data.</text>
</comment>
<name>A0A369ZTF4_9PAST</name>
<dbReference type="STRING" id="736.B0184_09735"/>
<dbReference type="AlphaFoldDB" id="A0A369ZTF4"/>